<dbReference type="EMBL" id="JASUXU010000067">
    <property type="protein sequence ID" value="KAK0311735.1"/>
    <property type="molecule type" value="Genomic_DNA"/>
</dbReference>
<dbReference type="EMBL" id="JAUJLE010000016">
    <property type="protein sequence ID" value="KAK1008109.1"/>
    <property type="molecule type" value="Genomic_DNA"/>
</dbReference>
<proteinExistence type="predicted"/>
<accession>A0AAN6KWR7</accession>
<dbReference type="Proteomes" id="UP001175353">
    <property type="component" value="Unassembled WGS sequence"/>
</dbReference>
<evidence type="ECO:0000313" key="1">
    <source>
        <dbReference type="EMBL" id="KAK0311735.1"/>
    </source>
</evidence>
<evidence type="ECO:0000313" key="3">
    <source>
        <dbReference type="Proteomes" id="UP001175353"/>
    </source>
</evidence>
<evidence type="ECO:0000313" key="2">
    <source>
        <dbReference type="EMBL" id="KAK1008109.1"/>
    </source>
</evidence>
<reference evidence="2" key="2">
    <citation type="submission" date="2023-06" db="EMBL/GenBank/DDBJ databases">
        <title>Black Yeasts Isolated from many extreme environments.</title>
        <authorList>
            <person name="Coleine C."/>
            <person name="Stajich J.E."/>
            <person name="Selbmann L."/>
        </authorList>
    </citation>
    <scope>NUCLEOTIDE SEQUENCE</scope>
    <source>
        <strain evidence="2">CCFEE 5200</strain>
    </source>
</reference>
<name>A0AAN6KWR7_9PEZI</name>
<gene>
    <name evidence="1" type="ORF">LTR82_014107</name>
    <name evidence="2" type="ORF">LTR91_003177</name>
</gene>
<reference evidence="1" key="1">
    <citation type="submission" date="2021-12" db="EMBL/GenBank/DDBJ databases">
        <title>Black yeast isolated from Biological Soil Crust.</title>
        <authorList>
            <person name="Kurbessoian T."/>
        </authorList>
    </citation>
    <scope>NUCLEOTIDE SEQUENCE</scope>
    <source>
        <strain evidence="1">CCFEE 5208</strain>
    </source>
</reference>
<protein>
    <submittedName>
        <fullName evidence="2">Uncharacterized protein</fullName>
    </submittedName>
</protein>
<dbReference type="Proteomes" id="UP001168146">
    <property type="component" value="Unassembled WGS sequence"/>
</dbReference>
<keyword evidence="3" id="KW-1185">Reference proteome</keyword>
<organism evidence="2 3">
    <name type="scientific">Friedmanniomyces endolithicus</name>
    <dbReference type="NCBI Taxonomy" id="329885"/>
    <lineage>
        <taxon>Eukaryota</taxon>
        <taxon>Fungi</taxon>
        <taxon>Dikarya</taxon>
        <taxon>Ascomycota</taxon>
        <taxon>Pezizomycotina</taxon>
        <taxon>Dothideomycetes</taxon>
        <taxon>Dothideomycetidae</taxon>
        <taxon>Mycosphaerellales</taxon>
        <taxon>Teratosphaeriaceae</taxon>
        <taxon>Friedmanniomyces</taxon>
    </lineage>
</organism>
<dbReference type="AlphaFoldDB" id="A0AAN6KWR7"/>
<comment type="caution">
    <text evidence="2">The sequence shown here is derived from an EMBL/GenBank/DDBJ whole genome shotgun (WGS) entry which is preliminary data.</text>
</comment>
<sequence>MKLAMTRMSTAFSYLDLNVHKAVANLDDPAGSAYAVRKYIQSAVSLTEEDKRNCTKIIPAVNAGVTFTEKHAEKFDTSFRYDVCKAGEARISDPRNLYGTDSPATRRRVAVFAWLVEHNGECLAHPGTGSVDELSRAHRDLLLGPNLIALLAT</sequence>